<accession>A0AA36JAY0</accession>
<comment type="subcellular location">
    <subcellularLocation>
        <location evidence="1">Cytoplasm</location>
    </subcellularLocation>
</comment>
<evidence type="ECO:0000256" key="6">
    <source>
        <dbReference type="SAM" id="MobiDB-lite"/>
    </source>
</evidence>
<evidence type="ECO:0000256" key="1">
    <source>
        <dbReference type="ARBA" id="ARBA00004496"/>
    </source>
</evidence>
<feature type="region of interest" description="Disordered" evidence="6">
    <location>
        <begin position="1"/>
        <end position="57"/>
    </location>
</feature>
<reference evidence="7" key="1">
    <citation type="submission" date="2023-08" db="EMBL/GenBank/DDBJ databases">
        <authorList>
            <person name="Chen Y."/>
            <person name="Shah S."/>
            <person name="Dougan E. K."/>
            <person name="Thang M."/>
            <person name="Chan C."/>
        </authorList>
    </citation>
    <scope>NUCLEOTIDE SEQUENCE</scope>
</reference>
<keyword evidence="3" id="KW-0436">Ligase</keyword>
<protein>
    <submittedName>
        <fullName evidence="7">Uncharacterized protein</fullName>
    </submittedName>
</protein>
<evidence type="ECO:0000256" key="2">
    <source>
        <dbReference type="ARBA" id="ARBA00022490"/>
    </source>
</evidence>
<gene>
    <name evidence="7" type="ORF">EVOR1521_LOCUS24828</name>
</gene>
<evidence type="ECO:0000256" key="3">
    <source>
        <dbReference type="ARBA" id="ARBA00022598"/>
    </source>
</evidence>
<feature type="compositionally biased region" description="Basic and acidic residues" evidence="6">
    <location>
        <begin position="254"/>
        <end position="265"/>
    </location>
</feature>
<keyword evidence="2" id="KW-0963">Cytoplasm</keyword>
<dbReference type="AlphaFoldDB" id="A0AA36JAY0"/>
<organism evidence="7 8">
    <name type="scientific">Effrenium voratum</name>
    <dbReference type="NCBI Taxonomy" id="2562239"/>
    <lineage>
        <taxon>Eukaryota</taxon>
        <taxon>Sar</taxon>
        <taxon>Alveolata</taxon>
        <taxon>Dinophyceae</taxon>
        <taxon>Suessiales</taxon>
        <taxon>Symbiodiniaceae</taxon>
        <taxon>Effrenium</taxon>
    </lineage>
</organism>
<dbReference type="Proteomes" id="UP001178507">
    <property type="component" value="Unassembled WGS sequence"/>
</dbReference>
<dbReference type="SUPFAM" id="SSF56059">
    <property type="entry name" value="Glutathione synthetase ATP-binding domain-like"/>
    <property type="match status" value="1"/>
</dbReference>
<name>A0AA36JAY0_9DINO</name>
<evidence type="ECO:0000313" key="7">
    <source>
        <dbReference type="EMBL" id="CAJ1401739.1"/>
    </source>
</evidence>
<dbReference type="PROSITE" id="PS51221">
    <property type="entry name" value="TTL"/>
    <property type="match status" value="1"/>
</dbReference>
<feature type="region of interest" description="Disordered" evidence="6">
    <location>
        <begin position="254"/>
        <end position="292"/>
    </location>
</feature>
<dbReference type="EMBL" id="CAUJNA010003428">
    <property type="protein sequence ID" value="CAJ1401739.1"/>
    <property type="molecule type" value="Genomic_DNA"/>
</dbReference>
<dbReference type="PANTHER" id="PTHR45870">
    <property type="entry name" value="TUBULIN MONOGLYCYLASE TTLL3"/>
    <property type="match status" value="1"/>
</dbReference>
<evidence type="ECO:0000256" key="4">
    <source>
        <dbReference type="ARBA" id="ARBA00022741"/>
    </source>
</evidence>
<dbReference type="GO" id="GO:0015630">
    <property type="term" value="C:microtubule cytoskeleton"/>
    <property type="evidence" value="ECO:0007669"/>
    <property type="project" value="TreeGrafter"/>
</dbReference>
<dbReference type="GO" id="GO:0005737">
    <property type="term" value="C:cytoplasm"/>
    <property type="evidence" value="ECO:0007669"/>
    <property type="project" value="UniProtKB-SubCell"/>
</dbReference>
<dbReference type="Gene3D" id="3.30.470.20">
    <property type="entry name" value="ATP-grasp fold, B domain"/>
    <property type="match status" value="1"/>
</dbReference>
<feature type="compositionally biased region" description="Basic and acidic residues" evidence="6">
    <location>
        <begin position="17"/>
        <end position="36"/>
    </location>
</feature>
<evidence type="ECO:0000313" key="8">
    <source>
        <dbReference type="Proteomes" id="UP001178507"/>
    </source>
</evidence>
<evidence type="ECO:0000256" key="5">
    <source>
        <dbReference type="ARBA" id="ARBA00022840"/>
    </source>
</evidence>
<dbReference type="Pfam" id="PF03133">
    <property type="entry name" value="TTL"/>
    <property type="match status" value="1"/>
</dbReference>
<feature type="region of interest" description="Disordered" evidence="6">
    <location>
        <begin position="598"/>
        <end position="655"/>
    </location>
</feature>
<dbReference type="InterPro" id="IPR004344">
    <property type="entry name" value="TTL/TTLL_fam"/>
</dbReference>
<keyword evidence="4" id="KW-0547">Nucleotide-binding</keyword>
<dbReference type="InterPro" id="IPR051437">
    <property type="entry name" value="TTLL_monoglycylase"/>
</dbReference>
<keyword evidence="8" id="KW-1185">Reference proteome</keyword>
<feature type="compositionally biased region" description="Basic and acidic residues" evidence="6">
    <location>
        <begin position="602"/>
        <end position="616"/>
    </location>
</feature>
<feature type="compositionally biased region" description="Basic and acidic residues" evidence="6">
    <location>
        <begin position="47"/>
        <end position="57"/>
    </location>
</feature>
<sequence length="655" mass="74732">MATRALPPIGRSGPRSAENRRRPSSEQGRSAKEKALPRSGSLPPVTQRERPKPAAFRTELEDWKRRNGVPAEARVFSITGAFPGVRKALQARGWVENEDKQSRCWDFKYALWQRDIGEMGELDETQVVNYFARNAELTSKVGLCNSLYNCCTLDRVDVDSFYPRCYDFTNLAQARQFVEDFQLTTCRCLLRRFVEPGGHSYPLEVVQTALDVCRRQARSVDDALDEAPAPSISEAEWNLIKHWSLKTPGKRVEVSKKDQLARSEVPEPDASPSEAEVETCSSDPEGQANDLGHRTQGLHEEALSVLQDLSHPQSGLDGRQNIWVLKPAGKSRGRGIQLSARLEKIQEIALGRGAEARWIAQKYIENPLIVNGKKFDIRQWVLVTRWCPLAAWFYEDCYLRFSFADYNPKRLKNKYAHLTNNSISKHAEGFEEEKDDTMWHSEEFREFLKSSKSEVEDPWAEVVQPAMKFAVLKSLEAAQDNVVHRASSFELFGYDFMVDEDLKVWLIEINSSPDLSYSTSTTKQLVKQMIEDMMAVVVDVEKFGYRLDRPKRKWGSCRLKSGGFQLLEPARRRREEKFPKLRKDAQYLAVQGTGVKLRKPKKGECPRGHDAEDDPRYSALHALTVAENAEEDPEAVEEDEDGDEDEESEDEQSFL</sequence>
<dbReference type="GO" id="GO:0070736">
    <property type="term" value="F:protein-glycine ligase activity, initiating"/>
    <property type="evidence" value="ECO:0007669"/>
    <property type="project" value="TreeGrafter"/>
</dbReference>
<dbReference type="GO" id="GO:0005524">
    <property type="term" value="F:ATP binding"/>
    <property type="evidence" value="ECO:0007669"/>
    <property type="project" value="UniProtKB-KW"/>
</dbReference>
<feature type="compositionally biased region" description="Acidic residues" evidence="6">
    <location>
        <begin position="628"/>
        <end position="655"/>
    </location>
</feature>
<comment type="caution">
    <text evidence="7">The sequence shown here is derived from an EMBL/GenBank/DDBJ whole genome shotgun (WGS) entry which is preliminary data.</text>
</comment>
<dbReference type="PANTHER" id="PTHR45870:SF2">
    <property type="entry name" value="TUBULIN MONOGLYCYLASE TTLL3"/>
    <property type="match status" value="1"/>
</dbReference>
<keyword evidence="5" id="KW-0067">ATP-binding</keyword>
<proteinExistence type="predicted"/>